<dbReference type="InterPro" id="IPR050238">
    <property type="entry name" value="DNA_Rep/Repair_Clamp_Loader"/>
</dbReference>
<evidence type="ECO:0000313" key="2">
    <source>
        <dbReference type="EMBL" id="RAI28620.1"/>
    </source>
</evidence>
<dbReference type="Pfam" id="PF13177">
    <property type="entry name" value="DNA_pol3_delta2"/>
    <property type="match status" value="1"/>
</dbReference>
<reference evidence="2 3" key="1">
    <citation type="submission" date="2017-07" db="EMBL/GenBank/DDBJ databases">
        <title>Draft Genome Sequences of Select Purple Nonsulfur Bacteria.</title>
        <authorList>
            <person name="Lasarre B."/>
            <person name="Mckinlay J.B."/>
        </authorList>
    </citation>
    <scope>NUCLEOTIDE SEQUENCE [LARGE SCALE GENOMIC DNA]</scope>
    <source>
        <strain evidence="2 3">DSM 11290</strain>
    </source>
</reference>
<dbReference type="RefSeq" id="WP_111433344.1">
    <property type="nucleotide sequence ID" value="NZ_JACIGG010000005.1"/>
</dbReference>
<keyword evidence="3" id="KW-1185">Reference proteome</keyword>
<dbReference type="AlphaFoldDB" id="A0A327JQ77"/>
<dbReference type="NCBIfam" id="NF005677">
    <property type="entry name" value="PRK07471.1"/>
    <property type="match status" value="1"/>
</dbReference>
<dbReference type="PANTHER" id="PTHR11669:SF8">
    <property type="entry name" value="DNA POLYMERASE III SUBUNIT DELTA"/>
    <property type="match status" value="1"/>
</dbReference>
<sequence>MADAAPLDADAIDGVPHPRQQQRLAGQAHAETELLEAYRSGRIHHAWILSGTRGIGKATLAFRMARFVLAHPDPKAPEVASAKDFSVDAERPAARKVAAGSHPDLLHLRRPYDDKRKRFKTELPVDEIRRTASLFGTTAGEGGWRICIVDAADDMNANAANALLKVLEEPPPRALFLVVSHNPGRLLPTIRSRCRKLALDPLAPETIAGELQALGLAGGIDERTLHRVSVLGSGSLRRSVLLLRADGVALWDAFEDIAHGLPKMDRAAIHALADRVAARDADDVFATFKDIVRDWLTARVRDGAAAGASAGDLIAWSEAWETINQANRTAAVLNLDRKQLVLDTFRTLAEAARNSLSPQST</sequence>
<organism evidence="2 3">
    <name type="scientific">Rhodobium orientis</name>
    <dbReference type="NCBI Taxonomy" id="34017"/>
    <lineage>
        <taxon>Bacteria</taxon>
        <taxon>Pseudomonadati</taxon>
        <taxon>Pseudomonadota</taxon>
        <taxon>Alphaproteobacteria</taxon>
        <taxon>Hyphomicrobiales</taxon>
        <taxon>Rhodobiaceae</taxon>
        <taxon>Rhodobium</taxon>
    </lineage>
</organism>
<gene>
    <name evidence="2" type="ORF">CH339_05705</name>
</gene>
<dbReference type="Proteomes" id="UP000249299">
    <property type="component" value="Unassembled WGS sequence"/>
</dbReference>
<proteinExistence type="predicted"/>
<dbReference type="SUPFAM" id="SSF52540">
    <property type="entry name" value="P-loop containing nucleoside triphosphate hydrolases"/>
    <property type="match status" value="1"/>
</dbReference>
<dbReference type="EMBL" id="NPEV01000008">
    <property type="protein sequence ID" value="RAI28620.1"/>
    <property type="molecule type" value="Genomic_DNA"/>
</dbReference>
<accession>A0A327JQ77</accession>
<feature type="compositionally biased region" description="Low complexity" evidence="1">
    <location>
        <begin position="1"/>
        <end position="13"/>
    </location>
</feature>
<comment type="caution">
    <text evidence="2">The sequence shown here is derived from an EMBL/GenBank/DDBJ whole genome shotgun (WGS) entry which is preliminary data.</text>
</comment>
<evidence type="ECO:0000313" key="3">
    <source>
        <dbReference type="Proteomes" id="UP000249299"/>
    </source>
</evidence>
<dbReference type="OrthoDB" id="9811073at2"/>
<dbReference type="PANTHER" id="PTHR11669">
    <property type="entry name" value="REPLICATION FACTOR C / DNA POLYMERASE III GAMMA-TAU SUBUNIT"/>
    <property type="match status" value="1"/>
</dbReference>
<feature type="region of interest" description="Disordered" evidence="1">
    <location>
        <begin position="1"/>
        <end position="26"/>
    </location>
</feature>
<dbReference type="GO" id="GO:0009360">
    <property type="term" value="C:DNA polymerase III complex"/>
    <property type="evidence" value="ECO:0007669"/>
    <property type="project" value="TreeGrafter"/>
</dbReference>
<dbReference type="InterPro" id="IPR027417">
    <property type="entry name" value="P-loop_NTPase"/>
</dbReference>
<evidence type="ECO:0000256" key="1">
    <source>
        <dbReference type="SAM" id="MobiDB-lite"/>
    </source>
</evidence>
<name>A0A327JQ77_9HYPH</name>
<protein>
    <submittedName>
        <fullName evidence="2">DNA polymerase III subunit delta</fullName>
    </submittedName>
</protein>
<dbReference type="GO" id="GO:0006261">
    <property type="term" value="P:DNA-templated DNA replication"/>
    <property type="evidence" value="ECO:0007669"/>
    <property type="project" value="TreeGrafter"/>
</dbReference>
<dbReference type="Gene3D" id="3.40.50.300">
    <property type="entry name" value="P-loop containing nucleotide triphosphate hydrolases"/>
    <property type="match status" value="1"/>
</dbReference>
<dbReference type="NCBIfam" id="NF006586">
    <property type="entry name" value="PRK09112.1"/>
    <property type="match status" value="1"/>
</dbReference>